<dbReference type="Pfam" id="PF00027">
    <property type="entry name" value="cNMP_binding"/>
    <property type="match status" value="1"/>
</dbReference>
<dbReference type="SUPFAM" id="SSF51206">
    <property type="entry name" value="cAMP-binding domain-like"/>
    <property type="match status" value="1"/>
</dbReference>
<dbReference type="OrthoDB" id="680421at2"/>
<sequence length="196" mass="23134">MMIPNQVLKQVFEKLKLPVAFENDFKNEAEILRLKKNDFFIREGEVCSYIGIVKSGSLYSFFEDDNTDIQVNELYQASSLISSYRSFLSQTPSPANFKANMDVEIYVIPYEKYLNLQKSIDWLTFFKAFSDTLFVRKCLKETALMNFSTKKRYELLIEQRHSIEQLFPQYIIASYLKMRPETLSRLKSLDLHQEKV</sequence>
<dbReference type="AlphaFoldDB" id="A0A4V1N077"/>
<reference evidence="2 3" key="1">
    <citation type="submission" date="2019-01" db="EMBL/GenBank/DDBJ databases">
        <title>Ancylomarina salipaludis sp. nov., isolated from a salt marsh.</title>
        <authorList>
            <person name="Yoon J.-H."/>
        </authorList>
    </citation>
    <scope>NUCLEOTIDE SEQUENCE [LARGE SCALE GENOMIC DNA]</scope>
    <source>
        <strain evidence="2 3">SHSM-M15</strain>
    </source>
</reference>
<dbReference type="EMBL" id="SAXA01000005">
    <property type="protein sequence ID" value="RXQ95602.1"/>
    <property type="molecule type" value="Genomic_DNA"/>
</dbReference>
<dbReference type="InterPro" id="IPR018490">
    <property type="entry name" value="cNMP-bd_dom_sf"/>
</dbReference>
<evidence type="ECO:0000259" key="1">
    <source>
        <dbReference type="Pfam" id="PF00027"/>
    </source>
</evidence>
<gene>
    <name evidence="2" type="ORF">EO244_06985</name>
</gene>
<feature type="domain" description="Cyclic nucleotide-binding" evidence="1">
    <location>
        <begin position="33"/>
        <end position="116"/>
    </location>
</feature>
<organism evidence="2 3">
    <name type="scientific">Ancylomarina salipaludis</name>
    <dbReference type="NCBI Taxonomy" id="2501299"/>
    <lineage>
        <taxon>Bacteria</taxon>
        <taxon>Pseudomonadati</taxon>
        <taxon>Bacteroidota</taxon>
        <taxon>Bacteroidia</taxon>
        <taxon>Marinilabiliales</taxon>
        <taxon>Marinifilaceae</taxon>
        <taxon>Ancylomarina</taxon>
    </lineage>
</organism>
<dbReference type="CDD" id="cd00038">
    <property type="entry name" value="CAP_ED"/>
    <property type="match status" value="1"/>
</dbReference>
<protein>
    <submittedName>
        <fullName evidence="2">Crp/Fnr family transcriptional regulator</fullName>
    </submittedName>
</protein>
<evidence type="ECO:0000313" key="2">
    <source>
        <dbReference type="EMBL" id="RXQ95602.1"/>
    </source>
</evidence>
<dbReference type="Gene3D" id="2.60.120.10">
    <property type="entry name" value="Jelly Rolls"/>
    <property type="match status" value="1"/>
</dbReference>
<proteinExistence type="predicted"/>
<dbReference type="InterPro" id="IPR014710">
    <property type="entry name" value="RmlC-like_jellyroll"/>
</dbReference>
<dbReference type="Proteomes" id="UP000289703">
    <property type="component" value="Unassembled WGS sequence"/>
</dbReference>
<dbReference type="InterPro" id="IPR000595">
    <property type="entry name" value="cNMP-bd_dom"/>
</dbReference>
<name>A0A4V1N077_9BACT</name>
<evidence type="ECO:0000313" key="3">
    <source>
        <dbReference type="Proteomes" id="UP000289703"/>
    </source>
</evidence>
<comment type="caution">
    <text evidence="2">The sequence shown here is derived from an EMBL/GenBank/DDBJ whole genome shotgun (WGS) entry which is preliminary data.</text>
</comment>
<keyword evidence="3" id="KW-1185">Reference proteome</keyword>
<accession>A0A4V1N077</accession>